<keyword evidence="3" id="KW-1185">Reference proteome</keyword>
<gene>
    <name evidence="2" type="ORF">AYO20_02204</name>
</gene>
<feature type="compositionally biased region" description="Polar residues" evidence="1">
    <location>
        <begin position="325"/>
        <end position="337"/>
    </location>
</feature>
<name>A0A178DB65_9EURO</name>
<dbReference type="InterPro" id="IPR004354">
    <property type="entry name" value="Meiotic_Rec114"/>
</dbReference>
<evidence type="ECO:0000313" key="3">
    <source>
        <dbReference type="Proteomes" id="UP000185904"/>
    </source>
</evidence>
<feature type="compositionally biased region" description="Basic residues" evidence="1">
    <location>
        <begin position="387"/>
        <end position="401"/>
    </location>
</feature>
<accession>A0A178DB65</accession>
<dbReference type="GO" id="GO:0007131">
    <property type="term" value="P:reciprocal meiotic recombination"/>
    <property type="evidence" value="ECO:0007669"/>
    <property type="project" value="InterPro"/>
</dbReference>
<evidence type="ECO:0000313" key="2">
    <source>
        <dbReference type="EMBL" id="OAL38554.1"/>
    </source>
</evidence>
<feature type="region of interest" description="Disordered" evidence="1">
    <location>
        <begin position="166"/>
        <end position="245"/>
    </location>
</feature>
<dbReference type="AlphaFoldDB" id="A0A178DB65"/>
<evidence type="ECO:0000256" key="1">
    <source>
        <dbReference type="SAM" id="MobiDB-lite"/>
    </source>
</evidence>
<dbReference type="Proteomes" id="UP000185904">
    <property type="component" value="Unassembled WGS sequence"/>
</dbReference>
<organism evidence="2 3">
    <name type="scientific">Fonsecaea nubica</name>
    <dbReference type="NCBI Taxonomy" id="856822"/>
    <lineage>
        <taxon>Eukaryota</taxon>
        <taxon>Fungi</taxon>
        <taxon>Dikarya</taxon>
        <taxon>Ascomycota</taxon>
        <taxon>Pezizomycotina</taxon>
        <taxon>Eurotiomycetes</taxon>
        <taxon>Chaetothyriomycetidae</taxon>
        <taxon>Chaetothyriales</taxon>
        <taxon>Herpotrichiellaceae</taxon>
        <taxon>Fonsecaea</taxon>
    </lineage>
</organism>
<dbReference type="EMBL" id="LVCJ01000009">
    <property type="protein sequence ID" value="OAL38554.1"/>
    <property type="molecule type" value="Genomic_DNA"/>
</dbReference>
<reference evidence="2 3" key="1">
    <citation type="submission" date="2016-03" db="EMBL/GenBank/DDBJ databases">
        <title>The draft genome sequence of Fonsecaea nubica causative agent of cutaneous subcutaneous infection in human host.</title>
        <authorList>
            <person name="Costa F."/>
            <person name="Sybren D.H."/>
            <person name="Raittz R.T."/>
            <person name="Weiss V.A."/>
            <person name="Leao A.C."/>
            <person name="Gomes R."/>
            <person name="De Souza E.M."/>
            <person name="Pedrosa F.O."/>
            <person name="Steffens M.B."/>
            <person name="Bombassaro A."/>
            <person name="Tadra-Sfeir M.Z."/>
            <person name="Moreno L.F."/>
            <person name="Najafzadeh M.J."/>
            <person name="Felipe M.S."/>
            <person name="Teixeira M."/>
            <person name="Sun J."/>
            <person name="Xi L."/>
            <person name="Castro M.A."/>
            <person name="Vicente V.A."/>
        </authorList>
    </citation>
    <scope>NUCLEOTIDE SEQUENCE [LARGE SCALE GENOMIC DNA]</scope>
    <source>
        <strain evidence="2 3">CBS 269.64</strain>
    </source>
</reference>
<dbReference type="OrthoDB" id="5360255at2759"/>
<protein>
    <submittedName>
        <fullName evidence="2">Uncharacterized protein</fullName>
    </submittedName>
</protein>
<feature type="compositionally biased region" description="Basic and acidic residues" evidence="1">
    <location>
        <begin position="280"/>
        <end position="303"/>
    </location>
</feature>
<dbReference type="Pfam" id="PF03525">
    <property type="entry name" value="Meiotic_rec114"/>
    <property type="match status" value="1"/>
</dbReference>
<sequence length="633" mass="68524">MPSQTTANLSQSFPLCLPLEKFSYATMPNESIVPIPWIHLHSKDTLFAIFETSPVQLEDGRVEERQTFKVLHDPEVMEELDLHALSVEAHRAIMQIPNDATDTVPLVTVLFQVSIIAIKYPLPCGQIRRFQIRFSKEEDYCKAMRILSRANVPILDPATFPTLKSRAATRSEATRSAAPNPPAPGDSASQNESSLPGKKKHTAHDDMIALSLSQPGPGVQSAMPPPPQIFLAPPQSAQYSSSTLPPPALGPTYAKSNISLSTATTLVAEKQQLRTHGMHSRTEAEGAGDSHGRRSTRASHDSSRLQTSRGGTGLGLRGGHLASRLVTSEVNNQTSMQGGEGGNPISRKGRNDKAGTDVEVDSELTTIETTKGREKRSATNKATKTPATKKPRSAAATRKRTTTTTKRAQEDKGVPTVDELRQQPEYSMLPNSTIIIKPRSIPRMANNSIGLNQTGSMEIDETEYEADQAPAQGSPCLGGTVNRRLTRSQALSSVSVEPVEDRDRDVYNAALPPCTPADQIIMDAATPASPVFQGHNISLAQPRSFSSHQEPQTFLHSQIPRSSAPAPADVALLGLAQECLSADSSFNLSSAQSRLEAWSRLPEPTQATALRSYFCDLIMTDGFAQLCKTVDVF</sequence>
<proteinExistence type="predicted"/>
<comment type="caution">
    <text evidence="2">The sequence shown here is derived from an EMBL/GenBank/DDBJ whole genome shotgun (WGS) entry which is preliminary data.</text>
</comment>
<feature type="compositionally biased region" description="Low complexity" evidence="1">
    <location>
        <begin position="166"/>
        <end position="178"/>
    </location>
</feature>
<dbReference type="GeneID" id="34585628"/>
<feature type="region of interest" description="Disordered" evidence="1">
    <location>
        <begin position="273"/>
        <end position="415"/>
    </location>
</feature>
<dbReference type="RefSeq" id="XP_022503566.1">
    <property type="nucleotide sequence ID" value="XM_022640509.1"/>
</dbReference>